<organism evidence="1 2">
    <name type="scientific">Metapseudomonas otitidis</name>
    <dbReference type="NCBI Taxonomy" id="319939"/>
    <lineage>
        <taxon>Bacteria</taxon>
        <taxon>Pseudomonadati</taxon>
        <taxon>Pseudomonadota</taxon>
        <taxon>Gammaproteobacteria</taxon>
        <taxon>Pseudomonadales</taxon>
        <taxon>Pseudomonadaceae</taxon>
        <taxon>Metapseudomonas</taxon>
    </lineage>
</organism>
<dbReference type="EMBL" id="AP022642">
    <property type="protein sequence ID" value="BCA29094.1"/>
    <property type="molecule type" value="Genomic_DNA"/>
</dbReference>
<gene>
    <name evidence="1" type="ORF">PtoMrB4_30710</name>
</gene>
<dbReference type="Proteomes" id="UP000501237">
    <property type="component" value="Chromosome"/>
</dbReference>
<evidence type="ECO:0000313" key="1">
    <source>
        <dbReference type="EMBL" id="BCA29094.1"/>
    </source>
</evidence>
<accession>A0A679GSR0</accession>
<name>A0A679GSR0_9GAMM</name>
<proteinExistence type="predicted"/>
<reference evidence="1 2" key="1">
    <citation type="journal article" date="2020" name="Microbiol. Resour. Announc.">
        <title>Complete genome sequence of Pseudomonas otitidis strain MrB4, isolated from Lake Biwa in Japan.</title>
        <authorList>
            <person name="Miyazaki K."/>
            <person name="Hase E."/>
            <person name="Maruya T."/>
        </authorList>
    </citation>
    <scope>NUCLEOTIDE SEQUENCE [LARGE SCALE GENOMIC DNA]</scope>
    <source>
        <strain evidence="1 2">MrB4</strain>
    </source>
</reference>
<dbReference type="GeneID" id="57398286"/>
<dbReference type="RefSeq" id="WP_172433816.1">
    <property type="nucleotide sequence ID" value="NZ_AP022642.1"/>
</dbReference>
<protein>
    <submittedName>
        <fullName evidence="1">Uncharacterized protein</fullName>
    </submittedName>
</protein>
<evidence type="ECO:0000313" key="2">
    <source>
        <dbReference type="Proteomes" id="UP000501237"/>
    </source>
</evidence>
<dbReference type="KEGG" id="poj:PtoMrB4_30710"/>
<sequence length="117" mass="13534">MKLNISFPENMHTEQLLKQERIPCLCKISKEFEVFISDAVLEVSGFVSEWDRDELELRAVAGGGRYTHYANSLITLKRIEANVYKVVGLEMFYADFGWCVVLKDGEYAPPMSFWDEE</sequence>
<dbReference type="AlphaFoldDB" id="A0A679GSR0"/>